<dbReference type="Gene3D" id="3.80.20.20">
    <property type="entry name" value="Receptor L-domain"/>
    <property type="match status" value="1"/>
</dbReference>
<proteinExistence type="predicted"/>
<feature type="domain" description="Receptor L-domain" evidence="2">
    <location>
        <begin position="41"/>
        <end position="116"/>
    </location>
</feature>
<comment type="caution">
    <text evidence="3">The sequence shown here is derived from an EMBL/GenBank/DDBJ whole genome shotgun (WGS) entry which is preliminary data.</text>
</comment>
<evidence type="ECO:0000259" key="2">
    <source>
        <dbReference type="Pfam" id="PF01030"/>
    </source>
</evidence>
<dbReference type="Proteomes" id="UP001431783">
    <property type="component" value="Unassembled WGS sequence"/>
</dbReference>
<dbReference type="EMBL" id="JARQZJ010000002">
    <property type="protein sequence ID" value="KAK9870064.1"/>
    <property type="molecule type" value="Genomic_DNA"/>
</dbReference>
<name>A0AAW1TIW8_9CUCU</name>
<gene>
    <name evidence="3" type="ORF">WA026_006158</name>
</gene>
<evidence type="ECO:0000313" key="3">
    <source>
        <dbReference type="EMBL" id="KAK9870064.1"/>
    </source>
</evidence>
<organism evidence="3 4">
    <name type="scientific">Henosepilachna vigintioctopunctata</name>
    <dbReference type="NCBI Taxonomy" id="420089"/>
    <lineage>
        <taxon>Eukaryota</taxon>
        <taxon>Metazoa</taxon>
        <taxon>Ecdysozoa</taxon>
        <taxon>Arthropoda</taxon>
        <taxon>Hexapoda</taxon>
        <taxon>Insecta</taxon>
        <taxon>Pterygota</taxon>
        <taxon>Neoptera</taxon>
        <taxon>Endopterygota</taxon>
        <taxon>Coleoptera</taxon>
        <taxon>Polyphaga</taxon>
        <taxon>Cucujiformia</taxon>
        <taxon>Coccinelloidea</taxon>
        <taxon>Coccinellidae</taxon>
        <taxon>Epilachninae</taxon>
        <taxon>Epilachnini</taxon>
        <taxon>Henosepilachna</taxon>
    </lineage>
</organism>
<evidence type="ECO:0000313" key="4">
    <source>
        <dbReference type="Proteomes" id="UP001431783"/>
    </source>
</evidence>
<accession>A0AAW1TIW8</accession>
<keyword evidence="1" id="KW-0732">Signal</keyword>
<feature type="chain" id="PRO_5044024981" description="Receptor L-domain domain-containing protein" evidence="1">
    <location>
        <begin position="20"/>
        <end position="118"/>
    </location>
</feature>
<dbReference type="InterPro" id="IPR036941">
    <property type="entry name" value="Rcpt_L-dom_sf"/>
</dbReference>
<sequence>MFCRFSILVLCLCCVEVSAKLCKSMDIRSPTHDVHFERLKNCTKLVGYLKLVLLEDVPSYPSFPALKEITGYLMVFVVANLYNLGDIFPNLMVIRGNILFQGNSLIIHHTNQIQKVRS</sequence>
<reference evidence="3 4" key="1">
    <citation type="submission" date="2023-03" db="EMBL/GenBank/DDBJ databases">
        <title>Genome insight into feeding habits of ladybird beetles.</title>
        <authorList>
            <person name="Li H.-S."/>
            <person name="Huang Y.-H."/>
            <person name="Pang H."/>
        </authorList>
    </citation>
    <scope>NUCLEOTIDE SEQUENCE [LARGE SCALE GENOMIC DNA]</scope>
    <source>
        <strain evidence="3">SYSU_2023b</strain>
        <tissue evidence="3">Whole body</tissue>
    </source>
</reference>
<protein>
    <recommendedName>
        <fullName evidence="2">Receptor L-domain domain-containing protein</fullName>
    </recommendedName>
</protein>
<dbReference type="Pfam" id="PF01030">
    <property type="entry name" value="Recep_L_domain"/>
    <property type="match status" value="1"/>
</dbReference>
<dbReference type="SUPFAM" id="SSF52058">
    <property type="entry name" value="L domain-like"/>
    <property type="match status" value="1"/>
</dbReference>
<feature type="signal peptide" evidence="1">
    <location>
        <begin position="1"/>
        <end position="19"/>
    </location>
</feature>
<evidence type="ECO:0000256" key="1">
    <source>
        <dbReference type="SAM" id="SignalP"/>
    </source>
</evidence>
<keyword evidence="4" id="KW-1185">Reference proteome</keyword>
<dbReference type="AlphaFoldDB" id="A0AAW1TIW8"/>
<dbReference type="InterPro" id="IPR000494">
    <property type="entry name" value="Rcpt_L-dom"/>
</dbReference>